<sequence>MSRNTDSKYVLLAGASALALSFIGTAYAQEDTTPDDDRRLGTVTVTTQKVEQSIQDVPIAVSAFDEESLNKLQLAGGPDLVKSIPNVSFTKGNFNGYNFKIRGIGVDVVAQSGDAGVGIHQNDVPLTANRLFEAEFYDMERIEVLRGPQGTLYGRNATGGVFNAITAKPVLEEWQGNASVALANYDSRKLKGMVNVPIGDKVAVRLAGSYLERSGYVDNTVTGRDVDGRELYGYRATILAEPTDRIRGWLSYEYFEEEDDRLRVGKQLCKKDPLKTSYAGIPIGFVDQTVTSLGCAEAPLDAMDGRVNSVGTLGGGLGVLAGLLSGDAFTQPANLNLSEIESAFDPQYYADQELITGKLEFDVTDNMLLTYLGSYSTSESLSIEDYNKQSPTIAFNTSGAPLFNPALTPVYEALFPGGVVNDPLLGASNFFRTFDVAGGSSEQTSHELRLQSDFEGPFNFNLGVIQVDVEAIDPSTATDGYTVVSNSLTALTQLNNALGGAIFGGLVPLDDAGTQPAIENLDYSGLGGQYFRSLSPYELSSLAVFGEGYYDISDNLKATLGLRYTKDEKSQDNIPTFLFVPGAAYGPGTGQNGSPLTPKPVTFAGPDGIVGTPDDVLASADEGGDGSFNVAFEEVTGRAGLDWRPDLSFTEDTLLYAFYSRGYKGGGINPPQPADNPGAFDQFFEPEFINSYEIGTKNTLAGGALQMNATGFYYDYKGYQITQIINRTSVNFNIDSTIMGLELESIWNPVSTLVLNTNIGILDTEIDDVYSIDVLDRVNGRSDLVALKNTTNYTNCVVSAQGYATVLGAIQGNPALAGLTRNICNGDLGAVGGRTAFENALGLGGVTVTYTDATGTTRTASALEPIAGDAKNLGGNSMPGAPDTTINVGVEYTWLPGSFGDWGLTGRVDYYNQSESFSRVYNTNRDQLSSWDNLNASLAFYNDTNGVRVELFGKNIADETAITGAYLTDDSSGLFTNIFLTEPRTFGVAVSKTW</sequence>
<keyword evidence="17" id="KW-1185">Reference proteome</keyword>
<keyword evidence="5 11" id="KW-0812">Transmembrane</keyword>
<dbReference type="InterPro" id="IPR036942">
    <property type="entry name" value="Beta-barrel_TonB_sf"/>
</dbReference>
<evidence type="ECO:0000256" key="5">
    <source>
        <dbReference type="ARBA" id="ARBA00022692"/>
    </source>
</evidence>
<dbReference type="Pfam" id="PF00593">
    <property type="entry name" value="TonB_dep_Rec_b-barrel"/>
    <property type="match status" value="1"/>
</dbReference>
<evidence type="ECO:0000256" key="8">
    <source>
        <dbReference type="ARBA" id="ARBA00023077"/>
    </source>
</evidence>
<evidence type="ECO:0000313" key="16">
    <source>
        <dbReference type="EMBL" id="KCZ96528.1"/>
    </source>
</evidence>
<evidence type="ECO:0000256" key="4">
    <source>
        <dbReference type="ARBA" id="ARBA00022496"/>
    </source>
</evidence>
<evidence type="ECO:0000256" key="1">
    <source>
        <dbReference type="ARBA" id="ARBA00004571"/>
    </source>
</evidence>
<accession>A0A059G0F9</accession>
<dbReference type="Proteomes" id="UP000025061">
    <property type="component" value="Unassembled WGS sequence"/>
</dbReference>
<dbReference type="PATRIC" id="fig|1280951.3.peg.522"/>
<dbReference type="GO" id="GO:0009279">
    <property type="term" value="C:cell outer membrane"/>
    <property type="evidence" value="ECO:0007669"/>
    <property type="project" value="UniProtKB-SubCell"/>
</dbReference>
<evidence type="ECO:0000256" key="2">
    <source>
        <dbReference type="ARBA" id="ARBA00022448"/>
    </source>
</evidence>
<feature type="chain" id="PRO_5001577859" evidence="13">
    <location>
        <begin position="29"/>
        <end position="994"/>
    </location>
</feature>
<reference evidence="16 17" key="1">
    <citation type="submission" date="2013-04" db="EMBL/GenBank/DDBJ databases">
        <title>Hyphomonas hirschiana VP5 Genome Sequencing.</title>
        <authorList>
            <person name="Lai Q."/>
            <person name="Shao Z."/>
        </authorList>
    </citation>
    <scope>NUCLEOTIDE SEQUENCE [LARGE SCALE GENOMIC DNA]</scope>
    <source>
        <strain evidence="16 17">VP5</strain>
    </source>
</reference>
<evidence type="ECO:0000259" key="15">
    <source>
        <dbReference type="Pfam" id="PF07715"/>
    </source>
</evidence>
<comment type="similarity">
    <text evidence="11 12">Belongs to the TonB-dependent receptor family.</text>
</comment>
<organism evidence="16 17">
    <name type="scientific">Hyphomonas hirschiana VP5</name>
    <dbReference type="NCBI Taxonomy" id="1280951"/>
    <lineage>
        <taxon>Bacteria</taxon>
        <taxon>Pseudomonadati</taxon>
        <taxon>Pseudomonadota</taxon>
        <taxon>Alphaproteobacteria</taxon>
        <taxon>Hyphomonadales</taxon>
        <taxon>Hyphomonadaceae</taxon>
        <taxon>Hyphomonas</taxon>
    </lineage>
</organism>
<dbReference type="Gene3D" id="2.40.170.20">
    <property type="entry name" value="TonB-dependent receptor, beta-barrel domain"/>
    <property type="match status" value="3"/>
</dbReference>
<evidence type="ECO:0000256" key="6">
    <source>
        <dbReference type="ARBA" id="ARBA00023004"/>
    </source>
</evidence>
<feature type="signal peptide" evidence="13">
    <location>
        <begin position="1"/>
        <end position="28"/>
    </location>
</feature>
<evidence type="ECO:0000256" key="7">
    <source>
        <dbReference type="ARBA" id="ARBA00023065"/>
    </source>
</evidence>
<comment type="caution">
    <text evidence="16">The sequence shown here is derived from an EMBL/GenBank/DDBJ whole genome shotgun (WGS) entry which is preliminary data.</text>
</comment>
<evidence type="ECO:0000259" key="14">
    <source>
        <dbReference type="Pfam" id="PF00593"/>
    </source>
</evidence>
<gene>
    <name evidence="16" type="ORF">HHI_02575</name>
</gene>
<proteinExistence type="inferred from homology"/>
<dbReference type="PROSITE" id="PS52016">
    <property type="entry name" value="TONB_DEPENDENT_REC_3"/>
    <property type="match status" value="1"/>
</dbReference>
<name>A0A059G0F9_9PROT</name>
<dbReference type="PANTHER" id="PTHR32552">
    <property type="entry name" value="FERRICHROME IRON RECEPTOR-RELATED"/>
    <property type="match status" value="1"/>
</dbReference>
<dbReference type="InterPro" id="IPR039426">
    <property type="entry name" value="TonB-dep_rcpt-like"/>
</dbReference>
<keyword evidence="13" id="KW-0732">Signal</keyword>
<dbReference type="EMBL" id="ARYI01000001">
    <property type="protein sequence ID" value="KCZ96528.1"/>
    <property type="molecule type" value="Genomic_DNA"/>
</dbReference>
<keyword evidence="8 12" id="KW-0798">TonB box</keyword>
<evidence type="ECO:0000256" key="13">
    <source>
        <dbReference type="SAM" id="SignalP"/>
    </source>
</evidence>
<feature type="domain" description="TonB-dependent receptor-like beta-barrel" evidence="14">
    <location>
        <begin position="438"/>
        <end position="956"/>
    </location>
</feature>
<dbReference type="GO" id="GO:0006826">
    <property type="term" value="P:iron ion transport"/>
    <property type="evidence" value="ECO:0007669"/>
    <property type="project" value="UniProtKB-KW"/>
</dbReference>
<keyword evidence="4" id="KW-0410">Iron transport</keyword>
<dbReference type="InterPro" id="IPR012910">
    <property type="entry name" value="Plug_dom"/>
</dbReference>
<evidence type="ECO:0000256" key="12">
    <source>
        <dbReference type="RuleBase" id="RU003357"/>
    </source>
</evidence>
<keyword evidence="6" id="KW-0408">Iron</keyword>
<keyword evidence="2 11" id="KW-0813">Transport</keyword>
<keyword evidence="10 11" id="KW-0998">Cell outer membrane</keyword>
<keyword evidence="3 11" id="KW-1134">Transmembrane beta strand</keyword>
<dbReference type="PANTHER" id="PTHR32552:SF81">
    <property type="entry name" value="TONB-DEPENDENT OUTER MEMBRANE RECEPTOR"/>
    <property type="match status" value="1"/>
</dbReference>
<evidence type="ECO:0000256" key="10">
    <source>
        <dbReference type="ARBA" id="ARBA00023237"/>
    </source>
</evidence>
<evidence type="ECO:0000256" key="11">
    <source>
        <dbReference type="PROSITE-ProRule" id="PRU01360"/>
    </source>
</evidence>
<dbReference type="SUPFAM" id="SSF56935">
    <property type="entry name" value="Porins"/>
    <property type="match status" value="1"/>
</dbReference>
<keyword evidence="16" id="KW-0675">Receptor</keyword>
<protein>
    <submittedName>
        <fullName evidence="16">TonB-dependent receptor</fullName>
    </submittedName>
</protein>
<keyword evidence="7" id="KW-0406">Ion transport</keyword>
<dbReference type="InterPro" id="IPR000531">
    <property type="entry name" value="Beta-barrel_TonB"/>
</dbReference>
<dbReference type="AlphaFoldDB" id="A0A059G0F9"/>
<feature type="domain" description="TonB-dependent receptor plug" evidence="15">
    <location>
        <begin position="54"/>
        <end position="161"/>
    </location>
</feature>
<keyword evidence="9 11" id="KW-0472">Membrane</keyword>
<comment type="subcellular location">
    <subcellularLocation>
        <location evidence="1 11">Cell outer membrane</location>
        <topology evidence="1 11">Multi-pass membrane protein</topology>
    </subcellularLocation>
</comment>
<dbReference type="Pfam" id="PF07715">
    <property type="entry name" value="Plug"/>
    <property type="match status" value="1"/>
</dbReference>
<evidence type="ECO:0000256" key="9">
    <source>
        <dbReference type="ARBA" id="ARBA00023136"/>
    </source>
</evidence>
<dbReference type="RefSeq" id="WP_011645560.1">
    <property type="nucleotide sequence ID" value="NZ_ARYI01000001.1"/>
</dbReference>
<evidence type="ECO:0000256" key="3">
    <source>
        <dbReference type="ARBA" id="ARBA00022452"/>
    </source>
</evidence>
<evidence type="ECO:0000313" key="17">
    <source>
        <dbReference type="Proteomes" id="UP000025061"/>
    </source>
</evidence>